<protein>
    <submittedName>
        <fullName evidence="2">Uncharacterized protein</fullName>
    </submittedName>
</protein>
<keyword evidence="1" id="KW-1185">Reference proteome</keyword>
<dbReference type="WBParaSite" id="nRc.2.0.1.t21724-RA">
    <property type="protein sequence ID" value="nRc.2.0.1.t21724-RA"/>
    <property type="gene ID" value="nRc.2.0.1.g21724"/>
</dbReference>
<evidence type="ECO:0000313" key="2">
    <source>
        <dbReference type="WBParaSite" id="nRc.2.0.1.t21724-RA"/>
    </source>
</evidence>
<organism evidence="1 2">
    <name type="scientific">Romanomermis culicivorax</name>
    <name type="common">Nematode worm</name>
    <dbReference type="NCBI Taxonomy" id="13658"/>
    <lineage>
        <taxon>Eukaryota</taxon>
        <taxon>Metazoa</taxon>
        <taxon>Ecdysozoa</taxon>
        <taxon>Nematoda</taxon>
        <taxon>Enoplea</taxon>
        <taxon>Dorylaimia</taxon>
        <taxon>Mermithida</taxon>
        <taxon>Mermithoidea</taxon>
        <taxon>Mermithidae</taxon>
        <taxon>Romanomermis</taxon>
    </lineage>
</organism>
<accession>A0A915J7J9</accession>
<dbReference type="AlphaFoldDB" id="A0A915J7J9"/>
<dbReference type="Proteomes" id="UP000887565">
    <property type="component" value="Unplaced"/>
</dbReference>
<reference evidence="2" key="1">
    <citation type="submission" date="2022-11" db="UniProtKB">
        <authorList>
            <consortium name="WormBaseParasite"/>
        </authorList>
    </citation>
    <scope>IDENTIFICATION</scope>
</reference>
<sequence>MMKNLARREKKPLSEPNQQVHLCLFSYNHKGRLYGTI</sequence>
<proteinExistence type="predicted"/>
<evidence type="ECO:0000313" key="1">
    <source>
        <dbReference type="Proteomes" id="UP000887565"/>
    </source>
</evidence>
<name>A0A915J7J9_ROMCU</name>